<feature type="region of interest" description="Disordered" evidence="1">
    <location>
        <begin position="262"/>
        <end position="319"/>
    </location>
</feature>
<accession>A0A1M5BYY9</accession>
<dbReference type="PROSITE" id="PS51257">
    <property type="entry name" value="PROKAR_LIPOPROTEIN"/>
    <property type="match status" value="1"/>
</dbReference>
<dbReference type="OrthoDB" id="1100731at2"/>
<evidence type="ECO:0000256" key="1">
    <source>
        <dbReference type="SAM" id="MobiDB-lite"/>
    </source>
</evidence>
<evidence type="ECO:0000313" key="2">
    <source>
        <dbReference type="EMBL" id="SHF47744.1"/>
    </source>
</evidence>
<dbReference type="EMBL" id="FQVD01000021">
    <property type="protein sequence ID" value="SHF47744.1"/>
    <property type="molecule type" value="Genomic_DNA"/>
</dbReference>
<keyword evidence="3" id="KW-1185">Reference proteome</keyword>
<organism evidence="2 3">
    <name type="scientific">Bacteroides faecichinchillae</name>
    <dbReference type="NCBI Taxonomy" id="871325"/>
    <lineage>
        <taxon>Bacteria</taxon>
        <taxon>Pseudomonadati</taxon>
        <taxon>Bacteroidota</taxon>
        <taxon>Bacteroidia</taxon>
        <taxon>Bacteroidales</taxon>
        <taxon>Bacteroidaceae</taxon>
        <taxon>Bacteroides</taxon>
    </lineage>
</organism>
<feature type="compositionally biased region" description="Gly residues" evidence="1">
    <location>
        <begin position="295"/>
        <end position="306"/>
    </location>
</feature>
<evidence type="ECO:0008006" key="4">
    <source>
        <dbReference type="Google" id="ProtNLM"/>
    </source>
</evidence>
<dbReference type="InterPro" id="IPR033410">
    <property type="entry name" value="DUF5119"/>
</dbReference>
<feature type="compositionally biased region" description="Acidic residues" evidence="1">
    <location>
        <begin position="307"/>
        <end position="319"/>
    </location>
</feature>
<sequence length="319" mass="35154">MQDMRYIFLVFLFTLLVLGGCSRRDVLDDYPVSGVEISLDWDGVTDQLPEGVRVIFYPKDGKGKKVDTYLSIRGGKIKVPPGRYSVVVYNYDTEMVQIRNEGAYETVEAFTGHCNGLGVTGTEELVWGPDPLYVVNIDELQIKKSDKVLLLDWQPKLIVKTYSFKIKAEGLQYVSTIIGSVEGMANCYCLGRCCGMKGEAALYFEAGIQGDEIIGSFTAFGIPEDMVTRASMGMVKINFVFVKTDKSVQKIEVDITEVIADSEGNEGENEEDPHMKIELPIKDEIKVEKPDNPSGDGGGGIGGDVGDWGDDEEIELPVN</sequence>
<dbReference type="Proteomes" id="UP000184436">
    <property type="component" value="Unassembled WGS sequence"/>
</dbReference>
<reference evidence="2 3" key="1">
    <citation type="submission" date="2016-11" db="EMBL/GenBank/DDBJ databases">
        <authorList>
            <person name="Jaros S."/>
            <person name="Januszkiewicz K."/>
            <person name="Wedrychowicz H."/>
        </authorList>
    </citation>
    <scope>NUCLEOTIDE SEQUENCE [LARGE SCALE GENOMIC DNA]</scope>
    <source>
        <strain evidence="2 3">DSM 26883</strain>
    </source>
</reference>
<dbReference type="AlphaFoldDB" id="A0A1M5BYY9"/>
<gene>
    <name evidence="2" type="ORF">SAMN05444349_12145</name>
</gene>
<dbReference type="RefSeq" id="WP_025075140.1">
    <property type="nucleotide sequence ID" value="NZ_FQVD01000021.1"/>
</dbReference>
<feature type="compositionally biased region" description="Basic and acidic residues" evidence="1">
    <location>
        <begin position="272"/>
        <end position="291"/>
    </location>
</feature>
<dbReference type="STRING" id="871325.SAMN05444349_12145"/>
<proteinExistence type="predicted"/>
<name>A0A1M5BYY9_9BACE</name>
<protein>
    <recommendedName>
        <fullName evidence="4">DUF5119 domain-containing protein</fullName>
    </recommendedName>
</protein>
<evidence type="ECO:0000313" key="3">
    <source>
        <dbReference type="Proteomes" id="UP000184436"/>
    </source>
</evidence>
<dbReference type="Pfam" id="PF17145">
    <property type="entry name" value="DUF5119"/>
    <property type="match status" value="1"/>
</dbReference>